<dbReference type="Gene3D" id="1.10.238.10">
    <property type="entry name" value="EF-hand"/>
    <property type="match status" value="1"/>
</dbReference>
<reference evidence="4" key="1">
    <citation type="submission" date="2023-03" db="EMBL/GenBank/DDBJ databases">
        <authorList>
            <person name="Steffen K."/>
            <person name="Cardenas P."/>
        </authorList>
    </citation>
    <scope>NUCLEOTIDE SEQUENCE</scope>
</reference>
<dbReference type="InterPro" id="IPR011992">
    <property type="entry name" value="EF-hand-dom_pair"/>
</dbReference>
<dbReference type="Proteomes" id="UP001174909">
    <property type="component" value="Unassembled WGS sequence"/>
</dbReference>
<keyword evidence="5" id="KW-1185">Reference proteome</keyword>
<dbReference type="Pfam" id="PF13405">
    <property type="entry name" value="EF-hand_6"/>
    <property type="match status" value="2"/>
</dbReference>
<organism evidence="4 5">
    <name type="scientific">Geodia barretti</name>
    <name type="common">Barrett's horny sponge</name>
    <dbReference type="NCBI Taxonomy" id="519541"/>
    <lineage>
        <taxon>Eukaryota</taxon>
        <taxon>Metazoa</taxon>
        <taxon>Porifera</taxon>
        <taxon>Demospongiae</taxon>
        <taxon>Heteroscleromorpha</taxon>
        <taxon>Tetractinellida</taxon>
        <taxon>Astrophorina</taxon>
        <taxon>Geodiidae</taxon>
        <taxon>Geodia</taxon>
    </lineage>
</organism>
<sequence length="169" mass="18836">MATGADYLGNAAWVKRMEQLFDSYDLDKNGQITKDEFHTSINKLSQKVTDRPELIEKLRKSTVELTDALGLGDGVKADRKKFVELLAAFVVGEKAKTLIEKHNVALFDVVDGNNDGNLTWDEYKSVMEVSGFDEATAKAAFDTLDKNKNGKIDRKELASADLKFWTGLD</sequence>
<dbReference type="GO" id="GO:0005509">
    <property type="term" value="F:calcium ion binding"/>
    <property type="evidence" value="ECO:0007669"/>
    <property type="project" value="InterPro"/>
</dbReference>
<evidence type="ECO:0000313" key="4">
    <source>
        <dbReference type="EMBL" id="CAI8055453.1"/>
    </source>
</evidence>
<evidence type="ECO:0000256" key="2">
    <source>
        <dbReference type="ARBA" id="ARBA00022837"/>
    </source>
</evidence>
<comment type="caution">
    <text evidence="4">The sequence shown here is derived from an EMBL/GenBank/DDBJ whole genome shotgun (WGS) entry which is preliminary data.</text>
</comment>
<dbReference type="SUPFAM" id="SSF47473">
    <property type="entry name" value="EF-hand"/>
    <property type="match status" value="1"/>
</dbReference>
<dbReference type="InterPro" id="IPR002048">
    <property type="entry name" value="EF_hand_dom"/>
</dbReference>
<dbReference type="InterPro" id="IPR018247">
    <property type="entry name" value="EF_Hand_1_Ca_BS"/>
</dbReference>
<dbReference type="PROSITE" id="PS00018">
    <property type="entry name" value="EF_HAND_1"/>
    <property type="match status" value="2"/>
</dbReference>
<dbReference type="CDD" id="cd00051">
    <property type="entry name" value="EFh"/>
    <property type="match status" value="1"/>
</dbReference>
<evidence type="ECO:0000259" key="3">
    <source>
        <dbReference type="PROSITE" id="PS50222"/>
    </source>
</evidence>
<protein>
    <submittedName>
        <fullName evidence="4">Sarcoplasmic calcium-binding protein</fullName>
    </submittedName>
</protein>
<keyword evidence="2" id="KW-0106">Calcium</keyword>
<keyword evidence="1" id="KW-0677">Repeat</keyword>
<dbReference type="InterPro" id="IPR050145">
    <property type="entry name" value="Centrin_CML-like"/>
</dbReference>
<feature type="domain" description="EF-hand" evidence="3">
    <location>
        <begin position="12"/>
        <end position="47"/>
    </location>
</feature>
<dbReference type="PANTHER" id="PTHR23050">
    <property type="entry name" value="CALCIUM BINDING PROTEIN"/>
    <property type="match status" value="1"/>
</dbReference>
<feature type="domain" description="EF-hand" evidence="3">
    <location>
        <begin position="132"/>
        <end position="167"/>
    </location>
</feature>
<dbReference type="PROSITE" id="PS50222">
    <property type="entry name" value="EF_HAND_2"/>
    <property type="match status" value="2"/>
</dbReference>
<dbReference type="SMART" id="SM00054">
    <property type="entry name" value="EFh"/>
    <property type="match status" value="3"/>
</dbReference>
<dbReference type="Pfam" id="PF13202">
    <property type="entry name" value="EF-hand_5"/>
    <property type="match status" value="1"/>
</dbReference>
<dbReference type="EMBL" id="CASHTH010004282">
    <property type="protein sequence ID" value="CAI8055453.1"/>
    <property type="molecule type" value="Genomic_DNA"/>
</dbReference>
<proteinExistence type="predicted"/>
<evidence type="ECO:0000256" key="1">
    <source>
        <dbReference type="ARBA" id="ARBA00022737"/>
    </source>
</evidence>
<evidence type="ECO:0000313" key="5">
    <source>
        <dbReference type="Proteomes" id="UP001174909"/>
    </source>
</evidence>
<gene>
    <name evidence="4" type="ORF">GBAR_LOCUS30278</name>
</gene>
<accession>A0AA35TVV4</accession>
<name>A0AA35TVV4_GEOBA</name>
<dbReference type="AlphaFoldDB" id="A0AA35TVV4"/>